<feature type="compositionally biased region" description="Polar residues" evidence="1">
    <location>
        <begin position="37"/>
        <end position="50"/>
    </location>
</feature>
<dbReference type="EMBL" id="JBAMIC010000011">
    <property type="protein sequence ID" value="KAK7099953.1"/>
    <property type="molecule type" value="Genomic_DNA"/>
</dbReference>
<gene>
    <name evidence="3" type="ORF">V1264_022976</name>
</gene>
<feature type="region of interest" description="Disordered" evidence="1">
    <location>
        <begin position="1"/>
        <end position="76"/>
    </location>
</feature>
<feature type="domain" description="Rho GTPase-activating protein 29/45 N-terminal" evidence="2">
    <location>
        <begin position="91"/>
        <end position="194"/>
    </location>
</feature>
<reference evidence="3 4" key="1">
    <citation type="submission" date="2024-02" db="EMBL/GenBank/DDBJ databases">
        <title>Chromosome-scale genome assembly of the rough periwinkle Littorina saxatilis.</title>
        <authorList>
            <person name="De Jode A."/>
            <person name="Faria R."/>
            <person name="Formenti G."/>
            <person name="Sims Y."/>
            <person name="Smith T.P."/>
            <person name="Tracey A."/>
            <person name="Wood J.M.D."/>
            <person name="Zagrodzka Z.B."/>
            <person name="Johannesson K."/>
            <person name="Butlin R.K."/>
            <person name="Leder E.H."/>
        </authorList>
    </citation>
    <scope>NUCLEOTIDE SEQUENCE [LARGE SCALE GENOMIC DNA]</scope>
    <source>
        <strain evidence="3">Snail1</strain>
        <tissue evidence="3">Muscle</tissue>
    </source>
</reference>
<sequence length="207" mass="22802">MSSKGRKIAKNLGKSLRKKFDSDSQTDDLQQQMTDLNLSRSSPTHSTASARSADMRSSGAAAPAPSMGKSTSMSTMVNDPSEPVIVDHNEIIALTHDVKNFSDTLNNMKLLFMEGLEPGDDARVVLQDTLGGVLAVLKDTLQHYPALQSPEIFTTARALISKIRSHSQEELNLEEEELQLFLDAIDQVALAFSRRSVFKSVCVYMWV</sequence>
<evidence type="ECO:0000256" key="1">
    <source>
        <dbReference type="SAM" id="MobiDB-lite"/>
    </source>
</evidence>
<evidence type="ECO:0000259" key="2">
    <source>
        <dbReference type="Pfam" id="PF24235"/>
    </source>
</evidence>
<evidence type="ECO:0000313" key="3">
    <source>
        <dbReference type="EMBL" id="KAK7099953.1"/>
    </source>
</evidence>
<protein>
    <recommendedName>
        <fullName evidence="2">Rho GTPase-activating protein 29/45 N-terminal domain-containing protein</fullName>
    </recommendedName>
</protein>
<comment type="caution">
    <text evidence="3">The sequence shown here is derived from an EMBL/GenBank/DDBJ whole genome shotgun (WGS) entry which is preliminary data.</text>
</comment>
<name>A0AAN9B6C4_9CAEN</name>
<proteinExistence type="predicted"/>
<keyword evidence="4" id="KW-1185">Reference proteome</keyword>
<accession>A0AAN9B6C4</accession>
<feature type="compositionally biased region" description="Low complexity" evidence="1">
    <location>
        <begin position="27"/>
        <end position="36"/>
    </location>
</feature>
<dbReference type="Pfam" id="PF24235">
    <property type="entry name" value="RHG29_45_N"/>
    <property type="match status" value="1"/>
</dbReference>
<feature type="compositionally biased region" description="Low complexity" evidence="1">
    <location>
        <begin position="57"/>
        <end position="70"/>
    </location>
</feature>
<organism evidence="3 4">
    <name type="scientific">Littorina saxatilis</name>
    <dbReference type="NCBI Taxonomy" id="31220"/>
    <lineage>
        <taxon>Eukaryota</taxon>
        <taxon>Metazoa</taxon>
        <taxon>Spiralia</taxon>
        <taxon>Lophotrochozoa</taxon>
        <taxon>Mollusca</taxon>
        <taxon>Gastropoda</taxon>
        <taxon>Caenogastropoda</taxon>
        <taxon>Littorinimorpha</taxon>
        <taxon>Littorinoidea</taxon>
        <taxon>Littorinidae</taxon>
        <taxon>Littorina</taxon>
    </lineage>
</organism>
<dbReference type="InterPro" id="IPR057028">
    <property type="entry name" value="RHG29_45_N"/>
</dbReference>
<dbReference type="Proteomes" id="UP001374579">
    <property type="component" value="Unassembled WGS sequence"/>
</dbReference>
<evidence type="ECO:0000313" key="4">
    <source>
        <dbReference type="Proteomes" id="UP001374579"/>
    </source>
</evidence>
<dbReference type="AlphaFoldDB" id="A0AAN9B6C4"/>